<reference evidence="4" key="1">
    <citation type="submission" date="2022-01" db="EMBL/GenBank/DDBJ databases">
        <title>Lysobacter chinensis sp. nov., a bacterium isolated from cow dung compost.</title>
        <authorList>
            <person name="Zhou L.Y."/>
        </authorList>
    </citation>
    <scope>NUCLEOTIDE SEQUENCE [LARGE SCALE GENOMIC DNA]</scope>
    <source>
        <strain evidence="4">TLK-CK17</strain>
    </source>
</reference>
<organism evidence="3 4">
    <name type="scientific">Marilutibacter chinensis</name>
    <dbReference type="NCBI Taxonomy" id="2912247"/>
    <lineage>
        <taxon>Bacteria</taxon>
        <taxon>Pseudomonadati</taxon>
        <taxon>Pseudomonadota</taxon>
        <taxon>Gammaproteobacteria</taxon>
        <taxon>Lysobacterales</taxon>
        <taxon>Lysobacteraceae</taxon>
        <taxon>Marilutibacter</taxon>
    </lineage>
</organism>
<dbReference type="Proteomes" id="UP001430796">
    <property type="component" value="Unassembled WGS sequence"/>
</dbReference>
<dbReference type="GO" id="GO:0032259">
    <property type="term" value="P:methylation"/>
    <property type="evidence" value="ECO:0007669"/>
    <property type="project" value="UniProtKB-KW"/>
</dbReference>
<reference evidence="3 4" key="2">
    <citation type="submission" date="2022-01" db="EMBL/GenBank/DDBJ databases">
        <title>Lysobacter chinensis sp. nov., a bacterium isolated from cow dung compost.</title>
        <authorList>
            <person name="Liu Y."/>
        </authorList>
    </citation>
    <scope>NUCLEOTIDE SEQUENCE [LARGE SCALE GENOMIC DNA]</scope>
    <source>
        <strain evidence="3 4">TLK-CK17</strain>
    </source>
</reference>
<protein>
    <submittedName>
        <fullName evidence="3">Uroporphyrinogen-III C-methyltransferase</fullName>
        <ecNumber evidence="3">2.1.1.107</ecNumber>
    </submittedName>
</protein>
<feature type="transmembrane region" description="Helical" evidence="2">
    <location>
        <begin position="23"/>
        <end position="45"/>
    </location>
</feature>
<name>A0ABS9HVE9_9GAMM</name>
<dbReference type="InterPro" id="IPR007470">
    <property type="entry name" value="HemX"/>
</dbReference>
<reference evidence="3 4" key="3">
    <citation type="submission" date="2022-01" db="EMBL/GenBank/DDBJ databases">
        <authorList>
            <person name="Zhou L.Y."/>
        </authorList>
    </citation>
    <scope>NUCLEOTIDE SEQUENCE [LARGE SCALE GENOMIC DNA]</scope>
    <source>
        <strain evidence="3 4">TLK-CK17</strain>
    </source>
</reference>
<gene>
    <name evidence="3" type="ORF">L3V18_13875</name>
</gene>
<evidence type="ECO:0000313" key="4">
    <source>
        <dbReference type="Proteomes" id="UP001430796"/>
    </source>
</evidence>
<dbReference type="PANTHER" id="PTHR38043:SF1">
    <property type="entry name" value="PROTEIN HEMX"/>
    <property type="match status" value="1"/>
</dbReference>
<keyword evidence="3" id="KW-0808">Transferase</keyword>
<dbReference type="EMBL" id="JAKJPO010000009">
    <property type="protein sequence ID" value="MCF7222861.1"/>
    <property type="molecule type" value="Genomic_DNA"/>
</dbReference>
<keyword evidence="3" id="KW-0489">Methyltransferase</keyword>
<keyword evidence="2" id="KW-0812">Transmembrane</keyword>
<sequence>MSDPSPTPASAAPRTSPRRAARWPWFLLVFLAALAAAGWYGWHWWQAREADARAQVASADHRLDALAQRLDAIRDDQRAQVQRLQQAEATNRVLRDELLGIGQRAALLEESVTRLADPNRDGVQALRLEEVEMLLVFGQQRLEIAGDLTGAQRSYAMADAVLTAVKDPAYVNLRQALIQERAAIDALGADPRAAALARIDAFARGLSEAPPVAAGPAPAADAPWWKRAFANVFDIQPRDRVVAELPSDRAAALAALQLELTLARAAAERRDEAGFGDALARARGWLERLWPESAALDARRAGLDEIAALPLSLSVPTLGSTLQQLRQLRAAADVLPSERP</sequence>
<evidence type="ECO:0000256" key="2">
    <source>
        <dbReference type="SAM" id="Phobius"/>
    </source>
</evidence>
<accession>A0ABS9HVE9</accession>
<feature type="coiled-coil region" evidence="1">
    <location>
        <begin position="56"/>
        <end position="87"/>
    </location>
</feature>
<dbReference type="EC" id="2.1.1.107" evidence="3"/>
<dbReference type="PANTHER" id="PTHR38043">
    <property type="entry name" value="PROTEIN HEMX"/>
    <property type="match status" value="1"/>
</dbReference>
<keyword evidence="2" id="KW-1133">Transmembrane helix</keyword>
<dbReference type="GO" id="GO:0004851">
    <property type="term" value="F:uroporphyrin-III C-methyltransferase activity"/>
    <property type="evidence" value="ECO:0007669"/>
    <property type="project" value="UniProtKB-EC"/>
</dbReference>
<comment type="caution">
    <text evidence="3">The sequence shown here is derived from an EMBL/GenBank/DDBJ whole genome shotgun (WGS) entry which is preliminary data.</text>
</comment>
<evidence type="ECO:0000256" key="1">
    <source>
        <dbReference type="SAM" id="Coils"/>
    </source>
</evidence>
<proteinExistence type="predicted"/>
<keyword evidence="4" id="KW-1185">Reference proteome</keyword>
<dbReference type="RefSeq" id="WP_237055823.1">
    <property type="nucleotide sequence ID" value="NZ_JAKJPO010000009.1"/>
</dbReference>
<evidence type="ECO:0000313" key="3">
    <source>
        <dbReference type="EMBL" id="MCF7222861.1"/>
    </source>
</evidence>
<keyword evidence="1" id="KW-0175">Coiled coil</keyword>
<keyword evidence="2" id="KW-0472">Membrane</keyword>